<keyword evidence="3" id="KW-0813">Transport</keyword>
<dbReference type="PANTHER" id="PTHR48086">
    <property type="entry name" value="SODIUM/PROLINE SYMPORTER-RELATED"/>
    <property type="match status" value="1"/>
</dbReference>
<dbReference type="PROSITE" id="PS50283">
    <property type="entry name" value="NA_SOLUT_SYMP_3"/>
    <property type="match status" value="1"/>
</dbReference>
<feature type="transmembrane region" description="Helical" evidence="7">
    <location>
        <begin position="293"/>
        <end position="317"/>
    </location>
</feature>
<keyword evidence="6 7" id="KW-0472">Membrane</keyword>
<evidence type="ECO:0000313" key="8">
    <source>
        <dbReference type="EMBL" id="CEG42800.1"/>
    </source>
</evidence>
<evidence type="ECO:0000256" key="6">
    <source>
        <dbReference type="ARBA" id="ARBA00023136"/>
    </source>
</evidence>
<organism evidence="8 9">
    <name type="scientific">Plasmopara halstedii</name>
    <name type="common">Downy mildew of sunflower</name>
    <dbReference type="NCBI Taxonomy" id="4781"/>
    <lineage>
        <taxon>Eukaryota</taxon>
        <taxon>Sar</taxon>
        <taxon>Stramenopiles</taxon>
        <taxon>Oomycota</taxon>
        <taxon>Peronosporomycetes</taxon>
        <taxon>Peronosporales</taxon>
        <taxon>Peronosporaceae</taxon>
        <taxon>Plasmopara</taxon>
    </lineage>
</organism>
<dbReference type="RefSeq" id="XP_024579169.1">
    <property type="nucleotide sequence ID" value="XM_024728720.1"/>
</dbReference>
<protein>
    <submittedName>
        <fullName evidence="8">Solute:sodium symporter family</fullName>
    </submittedName>
</protein>
<feature type="transmembrane region" description="Helical" evidence="7">
    <location>
        <begin position="431"/>
        <end position="450"/>
    </location>
</feature>
<feature type="transmembrane region" description="Helical" evidence="7">
    <location>
        <begin position="329"/>
        <end position="352"/>
    </location>
</feature>
<reference evidence="9" key="1">
    <citation type="submission" date="2014-09" db="EMBL/GenBank/DDBJ databases">
        <authorList>
            <person name="Sharma Rahul"/>
            <person name="Thines Marco"/>
        </authorList>
    </citation>
    <scope>NUCLEOTIDE SEQUENCE [LARGE SCALE GENOMIC DNA]</scope>
</reference>
<feature type="transmembrane region" description="Helical" evidence="7">
    <location>
        <begin position="404"/>
        <end position="425"/>
    </location>
</feature>
<proteinExistence type="inferred from homology"/>
<dbReference type="OrthoDB" id="6132759at2759"/>
<name>A0A0P1AN22_PLAHL</name>
<dbReference type="PANTHER" id="PTHR48086:SF10">
    <property type="entry name" value="AGR155CP"/>
    <property type="match status" value="1"/>
</dbReference>
<keyword evidence="5 7" id="KW-1133">Transmembrane helix</keyword>
<dbReference type="EMBL" id="CCYD01000645">
    <property type="protein sequence ID" value="CEG42800.1"/>
    <property type="molecule type" value="Genomic_DNA"/>
</dbReference>
<keyword evidence="9" id="KW-1185">Reference proteome</keyword>
<dbReference type="GO" id="GO:0005886">
    <property type="term" value="C:plasma membrane"/>
    <property type="evidence" value="ECO:0007669"/>
    <property type="project" value="TreeGrafter"/>
</dbReference>
<dbReference type="InterPro" id="IPR050277">
    <property type="entry name" value="Sodium:Solute_Symporter"/>
</dbReference>
<keyword evidence="4 7" id="KW-0812">Transmembrane</keyword>
<dbReference type="GeneID" id="36408101"/>
<evidence type="ECO:0000313" key="9">
    <source>
        <dbReference type="Proteomes" id="UP000054928"/>
    </source>
</evidence>
<dbReference type="InterPro" id="IPR001734">
    <property type="entry name" value="Na/solute_symporter"/>
</dbReference>
<dbReference type="AlphaFoldDB" id="A0A0P1AN22"/>
<evidence type="ECO:0000256" key="7">
    <source>
        <dbReference type="SAM" id="Phobius"/>
    </source>
</evidence>
<feature type="transmembrane region" description="Helical" evidence="7">
    <location>
        <begin position="501"/>
        <end position="522"/>
    </location>
</feature>
<comment type="subcellular location">
    <subcellularLocation>
        <location evidence="1">Membrane</location>
        <topology evidence="1">Multi-pass membrane protein</topology>
    </subcellularLocation>
</comment>
<evidence type="ECO:0000256" key="5">
    <source>
        <dbReference type="ARBA" id="ARBA00022989"/>
    </source>
</evidence>
<feature type="transmembrane region" description="Helical" evidence="7">
    <location>
        <begin position="251"/>
        <end position="273"/>
    </location>
</feature>
<feature type="transmembrane region" description="Helical" evidence="7">
    <location>
        <begin position="143"/>
        <end position="161"/>
    </location>
</feature>
<feature type="transmembrane region" description="Helical" evidence="7">
    <location>
        <begin position="358"/>
        <end position="383"/>
    </location>
</feature>
<dbReference type="Gene3D" id="1.20.1730.10">
    <property type="entry name" value="Sodium/glucose cotransporter"/>
    <property type="match status" value="1"/>
</dbReference>
<dbReference type="GO" id="GO:0015606">
    <property type="term" value="F:spermidine transmembrane transporter activity"/>
    <property type="evidence" value="ECO:0007669"/>
    <property type="project" value="TreeGrafter"/>
</dbReference>
<evidence type="ECO:0000256" key="4">
    <source>
        <dbReference type="ARBA" id="ARBA00022692"/>
    </source>
</evidence>
<evidence type="ECO:0000256" key="3">
    <source>
        <dbReference type="ARBA" id="ARBA00022448"/>
    </source>
</evidence>
<evidence type="ECO:0000256" key="1">
    <source>
        <dbReference type="ARBA" id="ARBA00004141"/>
    </source>
</evidence>
<dbReference type="STRING" id="4781.A0A0P1AN22"/>
<evidence type="ECO:0000256" key="2">
    <source>
        <dbReference type="ARBA" id="ARBA00006434"/>
    </source>
</evidence>
<comment type="similarity">
    <text evidence="2">Belongs to the sodium:solute symporter (SSF) (TC 2.A.21) family.</text>
</comment>
<feature type="transmembrane region" description="Helical" evidence="7">
    <location>
        <begin position="182"/>
        <end position="200"/>
    </location>
</feature>
<feature type="transmembrane region" description="Helical" evidence="7">
    <location>
        <begin position="462"/>
        <end position="481"/>
    </location>
</feature>
<dbReference type="Proteomes" id="UP000054928">
    <property type="component" value="Unassembled WGS sequence"/>
</dbReference>
<feature type="transmembrane region" description="Helical" evidence="7">
    <location>
        <begin position="220"/>
        <end position="239"/>
    </location>
</feature>
<sequence>MRFEITFDNHRPSTTCVLVHHRFLLLIFRGVSIANHGPELLLSFVFDVSCVLFHDSCPDLLQIVQMLASVVTYSVMATTLLLVALYAIIVSRRMEINTVTAFVSAKNSTSTLRLAWCLFSAGIGAGTLFAFPQIGVDAGSWGVIGYALSGVVGMLVLAFVGPYMRSALGENVTMTDVVSTRFGYIMQLYVGFIAMFYQFICLASEYTSIAQLTTMISPNARPMITILIVAFLTNLYLTIGGLRASLATDVWQGIGVVGLVAVVCIAMFLHVSIPDGAWSDTKVAAFTTSGFETLVTLNIAVTAASLFFTGFWQRVYAAYDNKTLRNASYIASCIIALFTVALAIAGMVSYLAYPDGDLFFAILIDMGQGWQVLIVVVIAMLSSGVSDSIQMGLVAELTTCFPNLSLLQARIICVLLNAPAIVIGYQQYDILTLYLIADLLCTAAVGPMLLGTWKRATRSGALAGSAAGLVTIFICGVIMQGKFLGGFNWFILPEGLYSQNSMITFIVTLIVPPVVTVVVSLMTKVKESQVAKDDSFLLESSPIQETVN</sequence>
<feature type="transmembrane region" description="Helical" evidence="7">
    <location>
        <begin position="111"/>
        <end position="131"/>
    </location>
</feature>
<feature type="transmembrane region" description="Helical" evidence="7">
    <location>
        <begin position="70"/>
        <end position="90"/>
    </location>
</feature>
<dbReference type="OMA" id="WWTAFEV"/>
<dbReference type="InterPro" id="IPR038377">
    <property type="entry name" value="Na/Glc_symporter_sf"/>
</dbReference>
<accession>A0A0P1AN22</accession>